<protein>
    <recommendedName>
        <fullName evidence="4">TM2 domain-containing protein</fullName>
    </recommendedName>
</protein>
<feature type="transmembrane region" description="Helical" evidence="1">
    <location>
        <begin position="61"/>
        <end position="85"/>
    </location>
</feature>
<name>A0A368Y6V6_9BURK</name>
<evidence type="ECO:0000313" key="3">
    <source>
        <dbReference type="Proteomes" id="UP000252884"/>
    </source>
</evidence>
<feature type="transmembrane region" description="Helical" evidence="1">
    <location>
        <begin position="110"/>
        <end position="133"/>
    </location>
</feature>
<keyword evidence="3" id="KW-1185">Reference proteome</keyword>
<comment type="caution">
    <text evidence="2">The sequence shown here is derived from an EMBL/GenBank/DDBJ whole genome shotgun (WGS) entry which is preliminary data.</text>
</comment>
<keyword evidence="1" id="KW-0812">Transmembrane</keyword>
<dbReference type="Proteomes" id="UP000252884">
    <property type="component" value="Unassembled WGS sequence"/>
</dbReference>
<dbReference type="AlphaFoldDB" id="A0A368Y6V6"/>
<keyword evidence="1" id="KW-1133">Transmembrane helix</keyword>
<evidence type="ECO:0008006" key="4">
    <source>
        <dbReference type="Google" id="ProtNLM"/>
    </source>
</evidence>
<accession>A0A368Y6V6</accession>
<dbReference type="OrthoDB" id="8702870at2"/>
<reference evidence="2 3" key="1">
    <citation type="submission" date="2018-07" db="EMBL/GenBank/DDBJ databases">
        <title>Genomic Encyclopedia of Type Strains, Phase IV (KMG-IV): sequencing the most valuable type-strain genomes for metagenomic binning, comparative biology and taxonomic classification.</title>
        <authorList>
            <person name="Goeker M."/>
        </authorList>
    </citation>
    <scope>NUCLEOTIDE SEQUENCE [LARGE SCALE GENOMIC DNA]</scope>
    <source>
        <strain evidence="2 3">DSM 21634</strain>
    </source>
</reference>
<organism evidence="2 3">
    <name type="scientific">Pseudorhodoferax soli</name>
    <dbReference type="NCBI Taxonomy" id="545864"/>
    <lineage>
        <taxon>Bacteria</taxon>
        <taxon>Pseudomonadati</taxon>
        <taxon>Pseudomonadota</taxon>
        <taxon>Betaproteobacteria</taxon>
        <taxon>Burkholderiales</taxon>
        <taxon>Comamonadaceae</taxon>
    </lineage>
</organism>
<proteinExistence type="predicted"/>
<evidence type="ECO:0000313" key="2">
    <source>
        <dbReference type="EMBL" id="RCW76021.1"/>
    </source>
</evidence>
<dbReference type="RefSeq" id="WP_114465806.1">
    <property type="nucleotide sequence ID" value="NZ_QPJK01000001.1"/>
</dbReference>
<keyword evidence="1" id="KW-0472">Membrane</keyword>
<sequence length="151" mass="16587">MPRNKNKTLATWLALLGGPLGLHRFYLRGLGDLWGWLYPLPTALGLYGIERVQQFGQDDHWSWLLIPLLGVSIAASALTAIVYGLRSPEKWNAAFNTAGSSEAPAGSTNWFTVIGVAAALLLGTGVLMASLAFSFQRYFEYQIEEARKISQ</sequence>
<gene>
    <name evidence="2" type="ORF">DES41_101625</name>
</gene>
<dbReference type="EMBL" id="QPJK01000001">
    <property type="protein sequence ID" value="RCW76021.1"/>
    <property type="molecule type" value="Genomic_DNA"/>
</dbReference>
<evidence type="ECO:0000256" key="1">
    <source>
        <dbReference type="SAM" id="Phobius"/>
    </source>
</evidence>